<gene>
    <name evidence="1" type="ORF">BT62DRAFT_1006252</name>
</gene>
<proteinExistence type="predicted"/>
<comment type="caution">
    <text evidence="1">The sequence shown here is derived from an EMBL/GenBank/DDBJ whole genome shotgun (WGS) entry which is preliminary data.</text>
</comment>
<accession>A0A9P7VRF1</accession>
<dbReference type="GeneID" id="66099521"/>
<keyword evidence="2" id="KW-1185">Reference proteome</keyword>
<dbReference type="RefSeq" id="XP_043039571.1">
    <property type="nucleotide sequence ID" value="XM_043177234.1"/>
</dbReference>
<dbReference type="EMBL" id="MU250535">
    <property type="protein sequence ID" value="KAG7446071.1"/>
    <property type="molecule type" value="Genomic_DNA"/>
</dbReference>
<name>A0A9P7VRF1_9AGAR</name>
<reference evidence="1" key="1">
    <citation type="submission" date="2020-11" db="EMBL/GenBank/DDBJ databases">
        <title>Adaptations for nitrogen fixation in a non-lichenized fungal sporocarp promotes dispersal by wood-feeding termites.</title>
        <authorList>
            <consortium name="DOE Joint Genome Institute"/>
            <person name="Koch R.A."/>
            <person name="Yoon G."/>
            <person name="Arayal U."/>
            <person name="Lail K."/>
            <person name="Amirebrahimi M."/>
            <person name="Labutti K."/>
            <person name="Lipzen A."/>
            <person name="Riley R."/>
            <person name="Barry K."/>
            <person name="Henrissat B."/>
            <person name="Grigoriev I.V."/>
            <person name="Herr J.R."/>
            <person name="Aime M.C."/>
        </authorList>
    </citation>
    <scope>NUCLEOTIDE SEQUENCE</scope>
    <source>
        <strain evidence="1">MCA 3950</strain>
    </source>
</reference>
<organism evidence="1 2">
    <name type="scientific">Guyanagaster necrorhizus</name>
    <dbReference type="NCBI Taxonomy" id="856835"/>
    <lineage>
        <taxon>Eukaryota</taxon>
        <taxon>Fungi</taxon>
        <taxon>Dikarya</taxon>
        <taxon>Basidiomycota</taxon>
        <taxon>Agaricomycotina</taxon>
        <taxon>Agaricomycetes</taxon>
        <taxon>Agaricomycetidae</taxon>
        <taxon>Agaricales</taxon>
        <taxon>Marasmiineae</taxon>
        <taxon>Physalacriaceae</taxon>
        <taxon>Guyanagaster</taxon>
    </lineage>
</organism>
<dbReference type="Proteomes" id="UP000812287">
    <property type="component" value="Unassembled WGS sequence"/>
</dbReference>
<evidence type="ECO:0000313" key="2">
    <source>
        <dbReference type="Proteomes" id="UP000812287"/>
    </source>
</evidence>
<sequence>MFGPIPTIEEMVNSIAEEYTEDLEVMPTDEEIVAAVKHDIAVENGEITVIDDDEEEEEEEEDLVGQESEIRYVRRGRFEMPERLNKKFEWWQFSCATRQTTISVSVVDLAYLMCIPEFQGKKWRDCPPSRQLIMIKRPDIS</sequence>
<dbReference type="AlphaFoldDB" id="A0A9P7VRF1"/>
<evidence type="ECO:0000313" key="1">
    <source>
        <dbReference type="EMBL" id="KAG7446071.1"/>
    </source>
</evidence>
<protein>
    <submittedName>
        <fullName evidence="1">Uncharacterized protein</fullName>
    </submittedName>
</protein>